<keyword evidence="1" id="KW-0539">Nucleus</keyword>
<protein>
    <recommendedName>
        <fullName evidence="3">Zn(2)-C6 fungal-type domain-containing protein</fullName>
    </recommendedName>
</protein>
<dbReference type="GO" id="GO:0000981">
    <property type="term" value="F:DNA-binding transcription factor activity, RNA polymerase II-specific"/>
    <property type="evidence" value="ECO:0007669"/>
    <property type="project" value="InterPro"/>
</dbReference>
<proteinExistence type="predicted"/>
<dbReference type="Proteomes" id="UP000193144">
    <property type="component" value="Unassembled WGS sequence"/>
</dbReference>
<evidence type="ECO:0000256" key="1">
    <source>
        <dbReference type="ARBA" id="ARBA00023242"/>
    </source>
</evidence>
<reference evidence="4 5" key="1">
    <citation type="submission" date="2016-07" db="EMBL/GenBank/DDBJ databases">
        <title>Pervasive Adenine N6-methylation of Active Genes in Fungi.</title>
        <authorList>
            <consortium name="DOE Joint Genome Institute"/>
            <person name="Mondo S.J."/>
            <person name="Dannebaum R.O."/>
            <person name="Kuo R.C."/>
            <person name="Labutti K."/>
            <person name="Haridas S."/>
            <person name="Kuo A."/>
            <person name="Salamov A."/>
            <person name="Ahrendt S.R."/>
            <person name="Lipzen A."/>
            <person name="Sullivan W."/>
            <person name="Andreopoulos W.B."/>
            <person name="Clum A."/>
            <person name="Lindquist E."/>
            <person name="Daum C."/>
            <person name="Ramamoorthy G.K."/>
            <person name="Gryganskyi A."/>
            <person name="Culley D."/>
            <person name="Magnuson J.K."/>
            <person name="James T.Y."/>
            <person name="O'Malley M.A."/>
            <person name="Stajich J.E."/>
            <person name="Spatafora J.W."/>
            <person name="Visel A."/>
            <person name="Grigoriev I.V."/>
        </authorList>
    </citation>
    <scope>NUCLEOTIDE SEQUENCE [LARGE SCALE GENOMIC DNA]</scope>
    <source>
        <strain evidence="4 5">CBS 115471</strain>
    </source>
</reference>
<evidence type="ECO:0000313" key="5">
    <source>
        <dbReference type="Proteomes" id="UP000193144"/>
    </source>
</evidence>
<feature type="compositionally biased region" description="Polar residues" evidence="2">
    <location>
        <begin position="223"/>
        <end position="247"/>
    </location>
</feature>
<dbReference type="Gene3D" id="4.10.240.10">
    <property type="entry name" value="Zn(2)-C6 fungal-type DNA-binding domain"/>
    <property type="match status" value="1"/>
</dbReference>
<keyword evidence="5" id="KW-1185">Reference proteome</keyword>
<dbReference type="InterPro" id="IPR001138">
    <property type="entry name" value="Zn2Cys6_DnaBD"/>
</dbReference>
<dbReference type="STRING" id="1231657.A0A1Y2A1M4"/>
<sequence length="706" mass="78714">MTWRGNYQYYFQLLPPDGGRSPRRRSSLTIANAPACRSPATAAGPNALRRCDGLRPRCSQCHSKELECIYTAQENETPAGALKRENHTLKQKTADIAELFSLLRSMPEDQSFAVIRHIRSCQTEPADVVRQIKRGDFKSDSHLSAITAASAYLPQLLSSLELELLTSHPNAYPSLDPLDVGTVDLNLIGIPFRFRSKLELSCRDEFNREVSDIQGSVDRFRGTSPSASSQGTAGPTSQGPKPNPTSSLCDRRLNNVNARQWTAIPVPNATVAAAISQYLMHDHPLSGFFDADLFIRDLVEPSNMFCSRLLFHALMAFACQGYSFFDATAALLVDRFYDEARKLWYAEPDRDSVTALSASLILFLASGSMGKDGDGQMFYQESVAIGSHGKENTPISDMDRYRSAAAWGLFNWHTLHSFYDRQEPTITTTPPVVSPQYQVNARYMGETMPNLCQLCTIMNDVASKYYGTGITQGVSMDMAERYFYVLMSWSDNLPALLIRDLGITQHAIVVHIWFHTIIIEIFRPFLSDPKSRPSLISAASLKQLKRLVYIYRSRFVASKCSFLYQPGLLYLVNCLLKDVENNEAHFYFLLCIGGYLDLAARFPVVGTIAKSIFQMAVEKGIILPSDASRALNEIDTKSKELGRDTTTIDGVSGLGPERNRTVPVGMTWEAAFSPGIDSVWPGEEDFLRDEDFSNFFANGGEMFGKE</sequence>
<dbReference type="InterPro" id="IPR036864">
    <property type="entry name" value="Zn2-C6_fun-type_DNA-bd_sf"/>
</dbReference>
<dbReference type="PANTHER" id="PTHR47256">
    <property type="entry name" value="ZN(II)2CYS6 TRANSCRIPTION FACTOR (EUROFUNG)-RELATED"/>
    <property type="match status" value="1"/>
</dbReference>
<gene>
    <name evidence="4" type="ORF">BCR34DRAFT_597685</name>
</gene>
<name>A0A1Y2A1M4_9PLEO</name>
<feature type="region of interest" description="Disordered" evidence="2">
    <location>
        <begin position="217"/>
        <end position="247"/>
    </location>
</feature>
<evidence type="ECO:0000259" key="3">
    <source>
        <dbReference type="Pfam" id="PF00172"/>
    </source>
</evidence>
<accession>A0A1Y2A1M4</accession>
<feature type="domain" description="Zn(2)-C6 fungal-type" evidence="3">
    <location>
        <begin position="49"/>
        <end position="74"/>
    </location>
</feature>
<evidence type="ECO:0000256" key="2">
    <source>
        <dbReference type="SAM" id="MobiDB-lite"/>
    </source>
</evidence>
<dbReference type="CDD" id="cd12148">
    <property type="entry name" value="fungal_TF_MHR"/>
    <property type="match status" value="1"/>
</dbReference>
<dbReference type="PANTHER" id="PTHR47256:SF1">
    <property type="entry name" value="ZN(II)2CYS6 TRANSCRIPTION FACTOR (EUROFUNG)"/>
    <property type="match status" value="1"/>
</dbReference>
<dbReference type="InterPro" id="IPR053187">
    <property type="entry name" value="Notoamide_regulator"/>
</dbReference>
<dbReference type="EMBL" id="MCFA01000018">
    <property type="protein sequence ID" value="ORY16396.1"/>
    <property type="molecule type" value="Genomic_DNA"/>
</dbReference>
<comment type="caution">
    <text evidence="4">The sequence shown here is derived from an EMBL/GenBank/DDBJ whole genome shotgun (WGS) entry which is preliminary data.</text>
</comment>
<evidence type="ECO:0000313" key="4">
    <source>
        <dbReference type="EMBL" id="ORY16396.1"/>
    </source>
</evidence>
<organism evidence="4 5">
    <name type="scientific">Clohesyomyces aquaticus</name>
    <dbReference type="NCBI Taxonomy" id="1231657"/>
    <lineage>
        <taxon>Eukaryota</taxon>
        <taxon>Fungi</taxon>
        <taxon>Dikarya</taxon>
        <taxon>Ascomycota</taxon>
        <taxon>Pezizomycotina</taxon>
        <taxon>Dothideomycetes</taxon>
        <taxon>Pleosporomycetidae</taxon>
        <taxon>Pleosporales</taxon>
        <taxon>Lindgomycetaceae</taxon>
        <taxon>Clohesyomyces</taxon>
    </lineage>
</organism>
<dbReference type="GO" id="GO:0008270">
    <property type="term" value="F:zinc ion binding"/>
    <property type="evidence" value="ECO:0007669"/>
    <property type="project" value="InterPro"/>
</dbReference>
<dbReference type="Pfam" id="PF00172">
    <property type="entry name" value="Zn_clus"/>
    <property type="match status" value="1"/>
</dbReference>
<dbReference type="CDD" id="cd00067">
    <property type="entry name" value="GAL4"/>
    <property type="match status" value="1"/>
</dbReference>
<dbReference type="OrthoDB" id="10261408at2759"/>
<dbReference type="AlphaFoldDB" id="A0A1Y2A1M4"/>